<dbReference type="GO" id="GO:0006508">
    <property type="term" value="P:proteolysis"/>
    <property type="evidence" value="ECO:0007669"/>
    <property type="project" value="UniProtKB-KW"/>
</dbReference>
<dbReference type="Gene3D" id="3.40.50.1820">
    <property type="entry name" value="alpha/beta hydrolase"/>
    <property type="match status" value="1"/>
</dbReference>
<evidence type="ECO:0000259" key="8">
    <source>
        <dbReference type="Pfam" id="PF02897"/>
    </source>
</evidence>
<sequence>MKDQYINCYLISAFLIVTLYANLGHTKNNEYPFSKTTDVSDNYHGQEIADPYRWLEDLNSKETKDWIKKQNQFSQSYLNNVNQKQSIKDILIKAYDKETKSVPFRVQSKTFFYFNDGKWQQSKLFFRENNQEKQQLVLDPNTFSDDGTIALGGVDISPNSELMAYAIADGGSDWRTWKIRDIKTGEDLKDTIAWSKFSNAEWAKDNSGFYYSAYAKPKEGDEYESLNTNQRLFFHKLGQNQTEDQLIFERPDHPEWGFGATVSEDGKYLVLSVSEGTDERNRIFYKDLSNENNDFIELIGELKAQFNFVGNEGSVFWFFTDLNAPMGRVIAIDVNQSEEEDWQELIPEKEYALTNVRELKDFLVCQYLVDVTSRINLYQKKGHLEKTMQFSKTGTISSLSSQPQTNTFYFSFSNYIQPNEIYEYDASLDTLNTIWKKRVPGYNADDYISNKVFYESKDGTMIPMFISHQKGISLNNGNPLLLYGYGGFDISILPGFRERYFAWMKMGGVVAIPNLRGGGEYGEKWHQQGMLHNKQNVFDDFATAAEYLHREGYSRPDLTTIEGRSNGGLLVGATLLQRPELFGATLPGVGVMDMLRFNKFTIGWAWESDYGSPEKEDDFNVLIKYSPYHNIKDDQCYPPTLITTSEFDDRVVPSHSYKFAARMQRAQNCEHPILIRIETRAGHGAGTPKDKIIDNIADVYGFALNALLEK</sequence>
<dbReference type="InterPro" id="IPR029058">
    <property type="entry name" value="AB_hydrolase_fold"/>
</dbReference>
<dbReference type="GO" id="GO:0070012">
    <property type="term" value="F:oligopeptidase activity"/>
    <property type="evidence" value="ECO:0007669"/>
    <property type="project" value="TreeGrafter"/>
</dbReference>
<gene>
    <name evidence="9" type="ORF">METZ01_LOCUS76873</name>
</gene>
<dbReference type="Pfam" id="PF00326">
    <property type="entry name" value="Peptidase_S9"/>
    <property type="match status" value="1"/>
</dbReference>
<dbReference type="FunFam" id="3.40.50.1820:FF:000005">
    <property type="entry name" value="Prolyl endopeptidase"/>
    <property type="match status" value="1"/>
</dbReference>
<evidence type="ECO:0000313" key="9">
    <source>
        <dbReference type="EMBL" id="SVA24019.1"/>
    </source>
</evidence>
<dbReference type="EMBL" id="UINC01005861">
    <property type="protein sequence ID" value="SVA24019.1"/>
    <property type="molecule type" value="Genomic_DNA"/>
</dbReference>
<evidence type="ECO:0000256" key="4">
    <source>
        <dbReference type="ARBA" id="ARBA00022670"/>
    </source>
</evidence>
<dbReference type="PANTHER" id="PTHR42881">
    <property type="entry name" value="PROLYL ENDOPEPTIDASE"/>
    <property type="match status" value="1"/>
</dbReference>
<comment type="catalytic activity">
    <reaction evidence="1">
        <text>Hydrolysis of Pro-|-Xaa &gt;&gt; Ala-|-Xaa in oligopeptides.</text>
        <dbReference type="EC" id="3.4.21.26"/>
    </reaction>
</comment>
<feature type="domain" description="Peptidase S9A N-terminal" evidence="8">
    <location>
        <begin position="35"/>
        <end position="431"/>
    </location>
</feature>
<evidence type="ECO:0000256" key="3">
    <source>
        <dbReference type="ARBA" id="ARBA00011897"/>
    </source>
</evidence>
<dbReference type="Pfam" id="PF02897">
    <property type="entry name" value="Peptidase_S9_N"/>
    <property type="match status" value="1"/>
</dbReference>
<dbReference type="GO" id="GO:0004252">
    <property type="term" value="F:serine-type endopeptidase activity"/>
    <property type="evidence" value="ECO:0007669"/>
    <property type="project" value="UniProtKB-EC"/>
</dbReference>
<evidence type="ECO:0000259" key="7">
    <source>
        <dbReference type="Pfam" id="PF00326"/>
    </source>
</evidence>
<dbReference type="InterPro" id="IPR023302">
    <property type="entry name" value="Pept_S9A_N"/>
</dbReference>
<dbReference type="SUPFAM" id="SSF50993">
    <property type="entry name" value="Peptidase/esterase 'gauge' domain"/>
    <property type="match status" value="1"/>
</dbReference>
<dbReference type="PRINTS" id="PR00862">
    <property type="entry name" value="PROLIGOPTASE"/>
</dbReference>
<reference evidence="9" key="1">
    <citation type="submission" date="2018-05" db="EMBL/GenBank/DDBJ databases">
        <authorList>
            <person name="Lanie J.A."/>
            <person name="Ng W.-L."/>
            <person name="Kazmierczak K.M."/>
            <person name="Andrzejewski T.M."/>
            <person name="Davidsen T.M."/>
            <person name="Wayne K.J."/>
            <person name="Tettelin H."/>
            <person name="Glass J.I."/>
            <person name="Rusch D."/>
            <person name="Podicherti R."/>
            <person name="Tsui H.-C.T."/>
            <person name="Winkler M.E."/>
        </authorList>
    </citation>
    <scope>NUCLEOTIDE SEQUENCE</scope>
</reference>
<protein>
    <recommendedName>
        <fullName evidence="3">prolyl oligopeptidase</fullName>
        <ecNumber evidence="3">3.4.21.26</ecNumber>
    </recommendedName>
</protein>
<keyword evidence="6" id="KW-0720">Serine protease</keyword>
<dbReference type="Gene3D" id="2.130.10.120">
    <property type="entry name" value="Prolyl oligopeptidase, N-terminal domain"/>
    <property type="match status" value="1"/>
</dbReference>
<dbReference type="InterPro" id="IPR051167">
    <property type="entry name" value="Prolyl_oligopep/macrocyclase"/>
</dbReference>
<keyword evidence="4" id="KW-0645">Protease</keyword>
<dbReference type="AlphaFoldDB" id="A0A381U795"/>
<accession>A0A381U795</accession>
<keyword evidence="5" id="KW-0378">Hydrolase</keyword>
<evidence type="ECO:0000256" key="6">
    <source>
        <dbReference type="ARBA" id="ARBA00022825"/>
    </source>
</evidence>
<evidence type="ECO:0000256" key="2">
    <source>
        <dbReference type="ARBA" id="ARBA00005228"/>
    </source>
</evidence>
<proteinExistence type="inferred from homology"/>
<comment type="similarity">
    <text evidence="2">Belongs to the peptidase S9A family.</text>
</comment>
<dbReference type="GO" id="GO:0005829">
    <property type="term" value="C:cytosol"/>
    <property type="evidence" value="ECO:0007669"/>
    <property type="project" value="TreeGrafter"/>
</dbReference>
<feature type="domain" description="Peptidase S9 prolyl oligopeptidase catalytic" evidence="7">
    <location>
        <begin position="496"/>
        <end position="707"/>
    </location>
</feature>
<dbReference type="EC" id="3.4.21.26" evidence="3"/>
<dbReference type="SUPFAM" id="SSF53474">
    <property type="entry name" value="alpha/beta-Hydrolases"/>
    <property type="match status" value="1"/>
</dbReference>
<dbReference type="PROSITE" id="PS00708">
    <property type="entry name" value="PRO_ENDOPEP_SER"/>
    <property type="match status" value="1"/>
</dbReference>
<dbReference type="InterPro" id="IPR001375">
    <property type="entry name" value="Peptidase_S9_cat"/>
</dbReference>
<dbReference type="InterPro" id="IPR002471">
    <property type="entry name" value="Pept_S9_AS"/>
</dbReference>
<name>A0A381U795_9ZZZZ</name>
<organism evidence="9">
    <name type="scientific">marine metagenome</name>
    <dbReference type="NCBI Taxonomy" id="408172"/>
    <lineage>
        <taxon>unclassified sequences</taxon>
        <taxon>metagenomes</taxon>
        <taxon>ecological metagenomes</taxon>
    </lineage>
</organism>
<dbReference type="FunFam" id="2.130.10.120:FF:000001">
    <property type="entry name" value="Prolyl endopeptidase"/>
    <property type="match status" value="1"/>
</dbReference>
<dbReference type="InterPro" id="IPR002470">
    <property type="entry name" value="Peptidase_S9A"/>
</dbReference>
<dbReference type="PANTHER" id="PTHR42881:SF2">
    <property type="entry name" value="PROLYL ENDOPEPTIDASE"/>
    <property type="match status" value="1"/>
</dbReference>
<evidence type="ECO:0000256" key="1">
    <source>
        <dbReference type="ARBA" id="ARBA00001070"/>
    </source>
</evidence>
<evidence type="ECO:0000256" key="5">
    <source>
        <dbReference type="ARBA" id="ARBA00022801"/>
    </source>
</evidence>